<feature type="transmembrane region" description="Helical" evidence="7">
    <location>
        <begin position="32"/>
        <end position="52"/>
    </location>
</feature>
<keyword evidence="4" id="KW-0067">ATP-binding</keyword>
<evidence type="ECO:0000256" key="3">
    <source>
        <dbReference type="ARBA" id="ARBA00022741"/>
    </source>
</evidence>
<protein>
    <recommendedName>
        <fullName evidence="12">ABC transporter related protein</fullName>
    </recommendedName>
</protein>
<evidence type="ECO:0000256" key="6">
    <source>
        <dbReference type="ARBA" id="ARBA00023136"/>
    </source>
</evidence>
<gene>
    <name evidence="10" type="ORF">UU24_C0012G0020</name>
</gene>
<dbReference type="AlphaFoldDB" id="A0A0G0W505"/>
<dbReference type="InterPro" id="IPR003593">
    <property type="entry name" value="AAA+_ATPase"/>
</dbReference>
<proteinExistence type="predicted"/>
<dbReference type="GO" id="GO:0005886">
    <property type="term" value="C:plasma membrane"/>
    <property type="evidence" value="ECO:0007669"/>
    <property type="project" value="UniProtKB-SubCell"/>
</dbReference>
<keyword evidence="3" id="KW-0547">Nucleotide-binding</keyword>
<reference evidence="10 11" key="1">
    <citation type="journal article" date="2015" name="Nature">
        <title>rRNA introns, odd ribosomes, and small enigmatic genomes across a large radiation of phyla.</title>
        <authorList>
            <person name="Brown C.T."/>
            <person name="Hug L.A."/>
            <person name="Thomas B.C."/>
            <person name="Sharon I."/>
            <person name="Castelle C.J."/>
            <person name="Singh A."/>
            <person name="Wilkins M.J."/>
            <person name="Williams K.H."/>
            <person name="Banfield J.F."/>
        </authorList>
    </citation>
    <scope>NUCLEOTIDE SEQUENCE [LARGE SCALE GENOMIC DNA]</scope>
</reference>
<evidence type="ECO:0000256" key="7">
    <source>
        <dbReference type="SAM" id="Phobius"/>
    </source>
</evidence>
<evidence type="ECO:0000256" key="4">
    <source>
        <dbReference type="ARBA" id="ARBA00022840"/>
    </source>
</evidence>
<dbReference type="Pfam" id="PF00664">
    <property type="entry name" value="ABC_membrane"/>
    <property type="match status" value="1"/>
</dbReference>
<evidence type="ECO:0000256" key="2">
    <source>
        <dbReference type="ARBA" id="ARBA00022692"/>
    </source>
</evidence>
<dbReference type="Gene3D" id="3.40.50.300">
    <property type="entry name" value="P-loop containing nucleotide triphosphate hydrolases"/>
    <property type="match status" value="1"/>
</dbReference>
<name>A0A0G0W505_9BACT</name>
<dbReference type="InterPro" id="IPR003439">
    <property type="entry name" value="ABC_transporter-like_ATP-bd"/>
</dbReference>
<evidence type="ECO:0000313" key="10">
    <source>
        <dbReference type="EMBL" id="KKR79310.1"/>
    </source>
</evidence>
<feature type="transmembrane region" description="Helical" evidence="7">
    <location>
        <begin position="72"/>
        <end position="91"/>
    </location>
</feature>
<dbReference type="GO" id="GO:0015421">
    <property type="term" value="F:ABC-type oligopeptide transporter activity"/>
    <property type="evidence" value="ECO:0007669"/>
    <property type="project" value="TreeGrafter"/>
</dbReference>
<dbReference type="Pfam" id="PF00005">
    <property type="entry name" value="ABC_tran"/>
    <property type="match status" value="1"/>
</dbReference>
<organism evidence="10 11">
    <name type="scientific">Candidatus Nomurabacteria bacterium GW2011_GWA2_40_9</name>
    <dbReference type="NCBI Taxonomy" id="1618734"/>
    <lineage>
        <taxon>Bacteria</taxon>
        <taxon>Candidatus Nomuraibacteriota</taxon>
    </lineage>
</organism>
<evidence type="ECO:0000259" key="9">
    <source>
        <dbReference type="PROSITE" id="PS50929"/>
    </source>
</evidence>
<dbReference type="EMBL" id="LBZW01000012">
    <property type="protein sequence ID" value="KKR79310.1"/>
    <property type="molecule type" value="Genomic_DNA"/>
</dbReference>
<evidence type="ECO:0000259" key="8">
    <source>
        <dbReference type="PROSITE" id="PS50893"/>
    </source>
</evidence>
<keyword evidence="2 7" id="KW-0812">Transmembrane</keyword>
<dbReference type="GO" id="GO:0016887">
    <property type="term" value="F:ATP hydrolysis activity"/>
    <property type="evidence" value="ECO:0007669"/>
    <property type="project" value="InterPro"/>
</dbReference>
<dbReference type="InterPro" id="IPR011527">
    <property type="entry name" value="ABC1_TM_dom"/>
</dbReference>
<dbReference type="PROSITE" id="PS00211">
    <property type="entry name" value="ABC_TRANSPORTER_1"/>
    <property type="match status" value="1"/>
</dbReference>
<dbReference type="GO" id="GO:0005524">
    <property type="term" value="F:ATP binding"/>
    <property type="evidence" value="ECO:0007669"/>
    <property type="project" value="UniProtKB-KW"/>
</dbReference>
<dbReference type="SMART" id="SM00382">
    <property type="entry name" value="AAA"/>
    <property type="match status" value="1"/>
</dbReference>
<dbReference type="SUPFAM" id="SSF90123">
    <property type="entry name" value="ABC transporter transmembrane region"/>
    <property type="match status" value="1"/>
</dbReference>
<dbReference type="PROSITE" id="PS50893">
    <property type="entry name" value="ABC_TRANSPORTER_2"/>
    <property type="match status" value="1"/>
</dbReference>
<dbReference type="InterPro" id="IPR027417">
    <property type="entry name" value="P-loop_NTPase"/>
</dbReference>
<comment type="caution">
    <text evidence="10">The sequence shown here is derived from an EMBL/GenBank/DDBJ whole genome shotgun (WGS) entry which is preliminary data.</text>
</comment>
<feature type="transmembrane region" description="Helical" evidence="7">
    <location>
        <begin position="177"/>
        <end position="193"/>
    </location>
</feature>
<comment type="subcellular location">
    <subcellularLocation>
        <location evidence="1">Cell membrane</location>
        <topology evidence="1">Multi-pass membrane protein</topology>
    </subcellularLocation>
</comment>
<dbReference type="PANTHER" id="PTHR43394:SF1">
    <property type="entry name" value="ATP-BINDING CASSETTE SUB-FAMILY B MEMBER 10, MITOCHONDRIAL"/>
    <property type="match status" value="1"/>
</dbReference>
<evidence type="ECO:0000313" key="11">
    <source>
        <dbReference type="Proteomes" id="UP000034749"/>
    </source>
</evidence>
<evidence type="ECO:0008006" key="12">
    <source>
        <dbReference type="Google" id="ProtNLM"/>
    </source>
</evidence>
<evidence type="ECO:0000256" key="5">
    <source>
        <dbReference type="ARBA" id="ARBA00022989"/>
    </source>
</evidence>
<feature type="domain" description="ABC transmembrane type-1" evidence="9">
    <location>
        <begin position="33"/>
        <end position="318"/>
    </location>
</feature>
<dbReference type="InterPro" id="IPR017871">
    <property type="entry name" value="ABC_transporter-like_CS"/>
</dbReference>
<feature type="transmembrane region" description="Helical" evidence="7">
    <location>
        <begin position="154"/>
        <end position="171"/>
    </location>
</feature>
<keyword evidence="5 7" id="KW-1133">Transmembrane helix</keyword>
<accession>A0A0G0W505</accession>
<feature type="transmembrane region" description="Helical" evidence="7">
    <location>
        <begin position="271"/>
        <end position="299"/>
    </location>
</feature>
<dbReference type="PROSITE" id="PS50929">
    <property type="entry name" value="ABC_TM1F"/>
    <property type="match status" value="1"/>
</dbReference>
<keyword evidence="6 7" id="KW-0472">Membrane</keyword>
<dbReference type="InterPro" id="IPR036640">
    <property type="entry name" value="ABC1_TM_sf"/>
</dbReference>
<dbReference type="PANTHER" id="PTHR43394">
    <property type="entry name" value="ATP-DEPENDENT PERMEASE MDL1, MITOCHONDRIAL"/>
    <property type="match status" value="1"/>
</dbReference>
<dbReference type="Proteomes" id="UP000034749">
    <property type="component" value="Unassembled WGS sequence"/>
</dbReference>
<dbReference type="Gene3D" id="1.20.1560.10">
    <property type="entry name" value="ABC transporter type 1, transmembrane domain"/>
    <property type="match status" value="1"/>
</dbReference>
<dbReference type="InterPro" id="IPR039421">
    <property type="entry name" value="Type_1_exporter"/>
</dbReference>
<dbReference type="SUPFAM" id="SSF52540">
    <property type="entry name" value="P-loop containing nucleoside triphosphate hydrolases"/>
    <property type="match status" value="1"/>
</dbReference>
<sequence>MVYNLKTEENGMRWRDIPKSIWYFLENDKRNFVISFVVLLIVFFYDLIPVFIIGKIVDFFTKYTIGQSLKTFYFYVAFISITHIIISLIRLKSKNVMGIIGIKARTRAKIWGFERLTEFSLEWHNKENTGNKLQRIFTGADGVSNWLGMLRKNLLKIFASIVGVLIFFLFVDFRFMVLILIYTMIFLSIEFFFSKKIYNLSNEFNKLNQTAGGTYVESASNMLSIKALGGESRVVEHVVNKETLSRDLNIKRAMANNIKWRWLQVINGTTLGIFLLLTGFSFISGIISIGMILVFFTYFNKMQGSLSDISDLYTDMVNGRSDIGQMMPIFKETEFIKTGNEKFPKDWRKIEIKNAFMEYGSGQIGLKNFNLILEKNSKIGIAGSSGSGKSTLAKIILGLYALKSGEFKIGGKDYYSILHNETLDNITVVLQETELFNLSLQENITMMRNLDIDLLNKAVEISQLKEVIDKLPNGLNSLIGEKGYMLSGGERQRLGIARAIYKNAPIIILDEATSSLDSETEGKVMEKLLGEYGKEKTFLIIAHRLCTLKYTNNISVMENGKVVENGNYEKLMNDINSVFHKMNQEQEIALNKN</sequence>
<evidence type="ECO:0000256" key="1">
    <source>
        <dbReference type="ARBA" id="ARBA00004651"/>
    </source>
</evidence>
<feature type="domain" description="ABC transporter" evidence="8">
    <location>
        <begin position="350"/>
        <end position="584"/>
    </location>
</feature>